<sequence>MISDLGESITIAVDNPSIEVPKLDNGQPLIKSILKKPNKNTTTPRNTATQLESDEKSNDTMLKSACKRVQFTQTAQKKIELEDEEKKKKANIFIRTPPIFIRIFQSLFPLSSTFLYFCTASKKYVECTQIPVYEKPQQSEYRQTPSRVSHTKKILYLPSAWCSNDDTVWHALNGFEESKPSTESVTRKQAKVHRRPMFAKERTVLHCTQWFNPSDPTHWKQLPDTVYPNHHNSQSTTPFKSRGAKMLECAMSEQKSLPGSPTVSLQIKFIV</sequence>
<reference evidence="2 3" key="1">
    <citation type="journal article" date="2013" name="Curr. Biol.">
        <title>The Genome of the Foraminiferan Reticulomyxa filosa.</title>
        <authorList>
            <person name="Glockner G."/>
            <person name="Hulsmann N."/>
            <person name="Schleicher M."/>
            <person name="Noegel A.A."/>
            <person name="Eichinger L."/>
            <person name="Gallinger C."/>
            <person name="Pawlowski J."/>
            <person name="Sierra R."/>
            <person name="Euteneuer U."/>
            <person name="Pillet L."/>
            <person name="Moustafa A."/>
            <person name="Platzer M."/>
            <person name="Groth M."/>
            <person name="Szafranski K."/>
            <person name="Schliwa M."/>
        </authorList>
    </citation>
    <scope>NUCLEOTIDE SEQUENCE [LARGE SCALE GENOMIC DNA]</scope>
</reference>
<dbReference type="Proteomes" id="UP000023152">
    <property type="component" value="Unassembled WGS sequence"/>
</dbReference>
<name>X6N065_RETFI</name>
<accession>X6N065</accession>
<organism evidence="2 3">
    <name type="scientific">Reticulomyxa filosa</name>
    <dbReference type="NCBI Taxonomy" id="46433"/>
    <lineage>
        <taxon>Eukaryota</taxon>
        <taxon>Sar</taxon>
        <taxon>Rhizaria</taxon>
        <taxon>Retaria</taxon>
        <taxon>Foraminifera</taxon>
        <taxon>Monothalamids</taxon>
        <taxon>Reticulomyxidae</taxon>
        <taxon>Reticulomyxa</taxon>
    </lineage>
</organism>
<feature type="region of interest" description="Disordered" evidence="1">
    <location>
        <begin position="33"/>
        <end position="58"/>
    </location>
</feature>
<proteinExistence type="predicted"/>
<evidence type="ECO:0000256" key="1">
    <source>
        <dbReference type="SAM" id="MobiDB-lite"/>
    </source>
</evidence>
<dbReference type="EMBL" id="ASPP01013817">
    <property type="protein sequence ID" value="ETO19288.1"/>
    <property type="molecule type" value="Genomic_DNA"/>
</dbReference>
<evidence type="ECO:0000313" key="3">
    <source>
        <dbReference type="Proteomes" id="UP000023152"/>
    </source>
</evidence>
<comment type="caution">
    <text evidence="2">The sequence shown here is derived from an EMBL/GenBank/DDBJ whole genome shotgun (WGS) entry which is preliminary data.</text>
</comment>
<protein>
    <submittedName>
        <fullName evidence="2">Uncharacterized protein</fullName>
    </submittedName>
</protein>
<feature type="non-terminal residue" evidence="2">
    <location>
        <position position="271"/>
    </location>
</feature>
<gene>
    <name evidence="2" type="ORF">RFI_17942</name>
</gene>
<feature type="compositionally biased region" description="Low complexity" evidence="1">
    <location>
        <begin position="39"/>
        <end position="49"/>
    </location>
</feature>
<dbReference type="AlphaFoldDB" id="X6N065"/>
<keyword evidence="3" id="KW-1185">Reference proteome</keyword>
<evidence type="ECO:0000313" key="2">
    <source>
        <dbReference type="EMBL" id="ETO19288.1"/>
    </source>
</evidence>